<dbReference type="NCBIfam" id="TIGR00203">
    <property type="entry name" value="cydB"/>
    <property type="match status" value="1"/>
</dbReference>
<name>A0A0S4X6C3_RALSL</name>
<feature type="transmembrane region" description="Helical" evidence="8">
    <location>
        <begin position="37"/>
        <end position="58"/>
    </location>
</feature>
<feature type="transmembrane region" description="Helical" evidence="8">
    <location>
        <begin position="294"/>
        <end position="315"/>
    </location>
</feature>
<organism evidence="9">
    <name type="scientific">Ralstonia solanacearum</name>
    <name type="common">Pseudomonas solanacearum</name>
    <dbReference type="NCBI Taxonomy" id="305"/>
    <lineage>
        <taxon>Bacteria</taxon>
        <taxon>Pseudomonadati</taxon>
        <taxon>Pseudomonadota</taxon>
        <taxon>Betaproteobacteria</taxon>
        <taxon>Burkholderiales</taxon>
        <taxon>Burkholderiaceae</taxon>
        <taxon>Ralstonia</taxon>
        <taxon>Ralstonia solanacearum species complex</taxon>
    </lineage>
</organism>
<keyword evidence="6 8" id="KW-0472">Membrane</keyword>
<keyword evidence="4 8" id="KW-0812">Transmembrane</keyword>
<feature type="transmembrane region" description="Helical" evidence="8">
    <location>
        <begin position="261"/>
        <end position="282"/>
    </location>
</feature>
<evidence type="ECO:0000256" key="3">
    <source>
        <dbReference type="ARBA" id="ARBA00022475"/>
    </source>
</evidence>
<keyword evidence="5 8" id="KW-1133">Transmembrane helix</keyword>
<keyword evidence="3" id="KW-1003">Cell membrane</keyword>
<feature type="transmembrane region" description="Helical" evidence="8">
    <location>
        <begin position="105"/>
        <end position="131"/>
    </location>
</feature>
<evidence type="ECO:0000256" key="2">
    <source>
        <dbReference type="ARBA" id="ARBA00007543"/>
    </source>
</evidence>
<feature type="transmembrane region" description="Helical" evidence="8">
    <location>
        <begin position="232"/>
        <end position="249"/>
    </location>
</feature>
<sequence length="371" mass="41574">MRSRNSRRTSVRPVRCPPPGSPTRRAIHLIRAEAPMLLDLVPLWAGILALAVLMYVLLDGFDLGVGMLFGIHPDEAHRNTMIASVAPIWDFNETWLILGGGGMLAAFPLAFTVIMPALYFPILIMLLGLLFRGVAFEFREVEGAHRRLWDTGFYLGSFIATFAQGVVLGNFITGFPVEGRQFSGSSWDWVAPFPLLTGVGLIFGYALQGATWLVMKTEGDLQEWARVQSRRCLFGVLAFIVMISIWTPLADARIAARWFSWPNLLIFSPVPVLTALLTWWLWDSLDKRRELAPFFASIGLFFLAYTGLIISLWPFVAPPHITLWDAAAGPKSQGFLLIGTLFLLPITLLYVVWSYYVFRGKVRGDVGYHHL</sequence>
<feature type="region of interest" description="Disordered" evidence="7">
    <location>
        <begin position="1"/>
        <end position="21"/>
    </location>
</feature>
<dbReference type="GO" id="GO:0019646">
    <property type="term" value="P:aerobic electron transport chain"/>
    <property type="evidence" value="ECO:0007669"/>
    <property type="project" value="TreeGrafter"/>
</dbReference>
<comment type="subcellular location">
    <subcellularLocation>
        <location evidence="1">Cell membrane</location>
        <topology evidence="1">Multi-pass membrane protein</topology>
    </subcellularLocation>
</comment>
<accession>A0A0S4X6C3</accession>
<dbReference type="PANTHER" id="PTHR43141">
    <property type="entry name" value="CYTOCHROME BD2 SUBUNIT II"/>
    <property type="match status" value="1"/>
</dbReference>
<dbReference type="GO" id="GO:0005886">
    <property type="term" value="C:plasma membrane"/>
    <property type="evidence" value="ECO:0007669"/>
    <property type="project" value="UniProtKB-SubCell"/>
</dbReference>
<evidence type="ECO:0000256" key="7">
    <source>
        <dbReference type="SAM" id="MobiDB-lite"/>
    </source>
</evidence>
<protein>
    <submittedName>
        <fullName evidence="9">Putative Cytochrome bd2, subunit II</fullName>
    </submittedName>
</protein>
<dbReference type="Pfam" id="PF02322">
    <property type="entry name" value="Cyt_bd_oxida_II"/>
    <property type="match status" value="1"/>
</dbReference>
<feature type="transmembrane region" description="Helical" evidence="8">
    <location>
        <begin position="152"/>
        <end position="173"/>
    </location>
</feature>
<evidence type="ECO:0000256" key="1">
    <source>
        <dbReference type="ARBA" id="ARBA00004651"/>
    </source>
</evidence>
<feature type="compositionally biased region" description="Basic residues" evidence="7">
    <location>
        <begin position="1"/>
        <end position="10"/>
    </location>
</feature>
<comment type="similarity">
    <text evidence="2">Belongs to the cytochrome ubiquinol oxidase subunit 2 family.</text>
</comment>
<evidence type="ECO:0000256" key="8">
    <source>
        <dbReference type="SAM" id="Phobius"/>
    </source>
</evidence>
<feature type="transmembrane region" description="Helical" evidence="8">
    <location>
        <begin position="335"/>
        <end position="358"/>
    </location>
</feature>
<dbReference type="InterPro" id="IPR003317">
    <property type="entry name" value="Cyt-d_oxidase_su2"/>
</dbReference>
<dbReference type="AlphaFoldDB" id="A0A0S4X6C3"/>
<proteinExistence type="inferred from homology"/>
<dbReference type="GO" id="GO:0070069">
    <property type="term" value="C:cytochrome complex"/>
    <property type="evidence" value="ECO:0007669"/>
    <property type="project" value="TreeGrafter"/>
</dbReference>
<dbReference type="GO" id="GO:0016682">
    <property type="term" value="F:oxidoreductase activity, acting on diphenols and related substances as donors, oxygen as acceptor"/>
    <property type="evidence" value="ECO:0007669"/>
    <property type="project" value="TreeGrafter"/>
</dbReference>
<reference evidence="9" key="1">
    <citation type="submission" date="2015-10" db="EMBL/GenBank/DDBJ databases">
        <authorList>
            <person name="Gilbert D.G."/>
        </authorList>
    </citation>
    <scope>NUCLEOTIDE SEQUENCE</scope>
    <source>
        <strain evidence="9">Phyl III-seqv23</strain>
    </source>
</reference>
<dbReference type="PANTHER" id="PTHR43141:SF4">
    <property type="entry name" value="CYTOCHROME BD2 SUBUNIT II"/>
    <property type="match status" value="1"/>
</dbReference>
<evidence type="ECO:0000256" key="5">
    <source>
        <dbReference type="ARBA" id="ARBA00022989"/>
    </source>
</evidence>
<dbReference type="EMBL" id="LN899822">
    <property type="protein sequence ID" value="CUV59281.1"/>
    <property type="molecule type" value="Genomic_DNA"/>
</dbReference>
<evidence type="ECO:0000256" key="4">
    <source>
        <dbReference type="ARBA" id="ARBA00022692"/>
    </source>
</evidence>
<feature type="transmembrane region" description="Helical" evidence="8">
    <location>
        <begin position="193"/>
        <end position="212"/>
    </location>
</feature>
<gene>
    <name evidence="9" type="ORF">RD1301_v1_360026</name>
</gene>
<dbReference type="GO" id="GO:0009055">
    <property type="term" value="F:electron transfer activity"/>
    <property type="evidence" value="ECO:0007669"/>
    <property type="project" value="TreeGrafter"/>
</dbReference>
<evidence type="ECO:0000256" key="6">
    <source>
        <dbReference type="ARBA" id="ARBA00023136"/>
    </source>
</evidence>
<evidence type="ECO:0000313" key="9">
    <source>
        <dbReference type="EMBL" id="CUV59281.1"/>
    </source>
</evidence>